<dbReference type="SMR" id="A0A1L4AIP3"/>
<evidence type="ECO:0000256" key="1">
    <source>
        <dbReference type="ARBA" id="ARBA00004613"/>
    </source>
</evidence>
<dbReference type="Pfam" id="PF00143">
    <property type="entry name" value="Interferon"/>
    <property type="match status" value="1"/>
</dbReference>
<reference evidence="9" key="1">
    <citation type="journal article" date="2016" name="Front. Immunol.">
        <title>Identification of Two Subgroups of Type I IFNs in Perciforme Fish Large Yellow Croaker Larimichthys crocea Provides Novel Insights into Function and Regulation of Fish Type I IFNs.</title>
        <authorList>
            <person name="Ding Y."/>
            <person name="Ao J."/>
            <person name="Huang X."/>
            <person name="Chen X."/>
        </authorList>
    </citation>
    <scope>NUCLEOTIDE SEQUENCE</scope>
</reference>
<dbReference type="InterPro" id="IPR000471">
    <property type="entry name" value="Interferon_alpha/beta/delta"/>
</dbReference>
<evidence type="ECO:0000256" key="3">
    <source>
        <dbReference type="ARBA" id="ARBA00022514"/>
    </source>
</evidence>
<dbReference type="EMBL" id="KU144879">
    <property type="protein sequence ID" value="API68650.1"/>
    <property type="molecule type" value="mRNA"/>
</dbReference>
<organism evidence="9">
    <name type="scientific">Larimichthys crocea</name>
    <name type="common">Large yellow croaker</name>
    <name type="synonym">Pseudosciaena crocea</name>
    <dbReference type="NCBI Taxonomy" id="215358"/>
    <lineage>
        <taxon>Eukaryota</taxon>
        <taxon>Metazoa</taxon>
        <taxon>Chordata</taxon>
        <taxon>Craniata</taxon>
        <taxon>Vertebrata</taxon>
        <taxon>Euteleostomi</taxon>
        <taxon>Actinopterygii</taxon>
        <taxon>Neopterygii</taxon>
        <taxon>Teleostei</taxon>
        <taxon>Neoteleostei</taxon>
        <taxon>Acanthomorphata</taxon>
        <taxon>Eupercaria</taxon>
        <taxon>Sciaenidae</taxon>
        <taxon>Larimichthys</taxon>
    </lineage>
</organism>
<keyword evidence="3" id="KW-0202">Cytokine</keyword>
<evidence type="ECO:0000313" key="9">
    <source>
        <dbReference type="EMBL" id="API68650.1"/>
    </source>
</evidence>
<evidence type="ECO:0000256" key="8">
    <source>
        <dbReference type="SAM" id="SignalP"/>
    </source>
</evidence>
<dbReference type="PANTHER" id="PTHR11691:SF73">
    <property type="entry name" value="INTERFERON BETA"/>
    <property type="match status" value="1"/>
</dbReference>
<comment type="similarity">
    <text evidence="2">Belongs to the alpha/beta interferon family.</text>
</comment>
<dbReference type="InterPro" id="IPR009079">
    <property type="entry name" value="4_helix_cytokine-like_core"/>
</dbReference>
<name>A0A1L4AIP3_LARCR</name>
<dbReference type="GO" id="GO:0006955">
    <property type="term" value="P:immune response"/>
    <property type="evidence" value="ECO:0007669"/>
    <property type="project" value="UniProtKB-ARBA"/>
</dbReference>
<sequence>MVNWTGVLFVLCGTLLTPALCCDWLRHYGHLSNDSLTLLQQMGGQWTGQECRVPFPRKIYRDIYKAEVQSQLVFIRDSLKLISGLYHHDNLTSASWDTVKTEHFLISIHRQTEELNTCVLANKTSNSSLRKYYRRLARSTLHCTGGSPASWELIRKQTKLHLDQLDLLVECIKSSSAACRRRSAASGRQH</sequence>
<evidence type="ECO:0000256" key="4">
    <source>
        <dbReference type="ARBA" id="ARBA00022525"/>
    </source>
</evidence>
<evidence type="ECO:0000256" key="6">
    <source>
        <dbReference type="ARBA" id="ARBA00023118"/>
    </source>
</evidence>
<keyword evidence="5 8" id="KW-0732">Signal</keyword>
<dbReference type="GO" id="GO:0005125">
    <property type="term" value="F:cytokine activity"/>
    <property type="evidence" value="ECO:0007669"/>
    <property type="project" value="UniProtKB-KW"/>
</dbReference>
<keyword evidence="6" id="KW-0051">Antiviral defense</keyword>
<dbReference type="SUPFAM" id="SSF47266">
    <property type="entry name" value="4-helical cytokines"/>
    <property type="match status" value="1"/>
</dbReference>
<dbReference type="AlphaFoldDB" id="A0A1L4AIP3"/>
<feature type="chain" id="PRO_5013290002" evidence="8">
    <location>
        <begin position="22"/>
        <end position="190"/>
    </location>
</feature>
<feature type="signal peptide" evidence="8">
    <location>
        <begin position="1"/>
        <end position="21"/>
    </location>
</feature>
<dbReference type="GO" id="GO:0005126">
    <property type="term" value="F:cytokine receptor binding"/>
    <property type="evidence" value="ECO:0007669"/>
    <property type="project" value="InterPro"/>
</dbReference>
<evidence type="ECO:0000256" key="2">
    <source>
        <dbReference type="ARBA" id="ARBA00011033"/>
    </source>
</evidence>
<dbReference type="Gene3D" id="1.20.1250.10">
    <property type="match status" value="1"/>
</dbReference>
<comment type="subcellular location">
    <subcellularLocation>
        <location evidence="1">Secreted</location>
    </subcellularLocation>
</comment>
<keyword evidence="4" id="KW-0964">Secreted</keyword>
<protein>
    <submittedName>
        <fullName evidence="9">Interferon h</fullName>
    </submittedName>
</protein>
<keyword evidence="7" id="KW-1015">Disulfide bond</keyword>
<proteinExistence type="evidence at transcript level"/>
<dbReference type="GO" id="GO:0051607">
    <property type="term" value="P:defense response to virus"/>
    <property type="evidence" value="ECO:0007669"/>
    <property type="project" value="UniProtKB-KW"/>
</dbReference>
<evidence type="ECO:0000256" key="7">
    <source>
        <dbReference type="ARBA" id="ARBA00023157"/>
    </source>
</evidence>
<evidence type="ECO:0000256" key="5">
    <source>
        <dbReference type="ARBA" id="ARBA00022729"/>
    </source>
</evidence>
<dbReference type="PANTHER" id="PTHR11691">
    <property type="entry name" value="TYPE I INTERFERON"/>
    <property type="match status" value="1"/>
</dbReference>
<accession>A0A1L4AIP3</accession>
<dbReference type="GO" id="GO:0005615">
    <property type="term" value="C:extracellular space"/>
    <property type="evidence" value="ECO:0007669"/>
    <property type="project" value="UniProtKB-KW"/>
</dbReference>